<dbReference type="GO" id="GO:0005096">
    <property type="term" value="F:GTPase activator activity"/>
    <property type="evidence" value="ECO:0007669"/>
    <property type="project" value="UniProtKB-KW"/>
</dbReference>
<evidence type="ECO:0000259" key="8">
    <source>
        <dbReference type="PROSITE" id="PS50081"/>
    </source>
</evidence>
<evidence type="ECO:0000256" key="5">
    <source>
        <dbReference type="ARBA" id="ARBA00023054"/>
    </source>
</evidence>
<dbReference type="EMBL" id="AMQN01009780">
    <property type="status" value="NOT_ANNOTATED_CDS"/>
    <property type="molecule type" value="Genomic_DNA"/>
</dbReference>
<dbReference type="InterPro" id="IPR031160">
    <property type="entry name" value="F_BAR_dom"/>
</dbReference>
<dbReference type="PROSITE" id="PS00479">
    <property type="entry name" value="ZF_DAG_PE_1"/>
    <property type="match status" value="1"/>
</dbReference>
<name>R7U1H1_CAPTE</name>
<dbReference type="SMART" id="SM00109">
    <property type="entry name" value="C1"/>
    <property type="match status" value="1"/>
</dbReference>
<feature type="region of interest" description="Disordered" evidence="7">
    <location>
        <begin position="1042"/>
        <end position="1136"/>
    </location>
</feature>
<sequence length="1194" mass="132723">MTSVGKKFANFARGRNAKKKLPNRGLYTHITITSIYPWSFFFLRKRQEFFMLAYLTSESEDDDLDAELSFRKASLGGLSQSYSLSPGHSTVKSSKSNSLGSINSDVADPNFDQDDIISLTHQVRNFSDALAKLKTVLTSTEGVSGDDVRVSAHEQLGEVLYILKAVLQKYPALHNTDVLTSAAVLITKIKSCQYEDLPNDGEDLTSCVDQLALSFSSSVSEYLMGDIDNYPNLAKTKARSYDNLSTPMDEDLTTSSDSKEASGGSLSGEEIDRMLLRYESGVDIALQRAKAWAKYTKEIIIYVEKRAHMESEFAKNLQKHANNTRQIITEDSFLPFQSVYCMVLDQDIVFSSTTQATCVLIQSQKFIEPLTARRSEHEKIRKGIKEIWNRELRRMHEAVANVRKSKSLYITRQQEYEKAKETAQKAETDSLNQSTTGLATKLEKKKKLVDDILRKVAEIVKYVYGVHLFVLCVKALDAETSYKGCVAEANHRQQELEKVKGEVLSQLREVIHKSDQILKMVTVSYFQLLHTVAAPSPLQFQALWESSQHYEAGSQFTEYVKRLPIPSAEGSTVYEPFVFEPYNPDNKMHGPRKRSTQSSGSGCSESMAPSDYSPIPGRIGVEKSADDSDSDSDDSPPSSPYPSRKNAMMTSSSFGDLPVTTVGSAPDRLGVVSSEISMTFRGVILSQSARTHRFKKLRSPSKCRECETYVYFQGAECEKCGLSSHKKCLETLHWECGHRPMHRRMTTFGVDFSAHVLETHTDIPHLVQKCTAEVDSRGINIKGIYRISGVKSRVEKLCQSFETDEGNVDLSEQHPNVIANVLKLYLRQLPEPLLTFHLYQDLISLSKAEQQGTSGDILSRLTLLIHSLPVANFRTCGLLMHHLKREGAASFDSLLDTPHQTRVIELLILNVESIFGAEQIYLPRDESTVDQPDTSVSEPSANTLSPNVAEASQMRVAAPGGDSRWYVPPDFTEDLLNELAKEEPRFLQNPEETKPVVTIDLDLSDSADLSPSLHELSEAAFLTPVETSTPVHAMYDDVHASSDGEAAGATPASTEACSTNSSPGLRKRLLPSHVRPMSSAGSIFYTKEEDPKRGLPHLTKPTPFTPPLQRQMNTKRRHDRPPLKKPSSLDLPSPSGIDSCSSAECSPCQLLSSSANPFYLNKLEAGCRQNTAAVDSSCEDKKTLVPVSRNPEYV</sequence>
<dbReference type="SUPFAM" id="SSF48350">
    <property type="entry name" value="GTPase activation domain, GAP"/>
    <property type="match status" value="1"/>
</dbReference>
<evidence type="ECO:0008006" key="14">
    <source>
        <dbReference type="Google" id="ProtNLM"/>
    </source>
</evidence>
<feature type="compositionally biased region" description="Low complexity" evidence="7">
    <location>
        <begin position="1125"/>
        <end position="1135"/>
    </location>
</feature>
<keyword evidence="4" id="KW-0862">Zinc</keyword>
<dbReference type="AlphaFoldDB" id="R7U1H1"/>
<dbReference type="InterPro" id="IPR054713">
    <property type="entry name" value="GMIP/FCHO2-like_FCH"/>
</dbReference>
<dbReference type="InterPro" id="IPR002219">
    <property type="entry name" value="PKC_DAG/PE"/>
</dbReference>
<reference evidence="12" key="3">
    <citation type="submission" date="2015-06" db="UniProtKB">
        <authorList>
            <consortium name="EnsemblMetazoa"/>
        </authorList>
    </citation>
    <scope>IDENTIFICATION</scope>
</reference>
<dbReference type="InterPro" id="IPR000198">
    <property type="entry name" value="RhoGAP_dom"/>
</dbReference>
<dbReference type="EnsemblMetazoa" id="CapteT206255">
    <property type="protein sequence ID" value="CapteP206255"/>
    <property type="gene ID" value="CapteG206255"/>
</dbReference>
<dbReference type="Gene3D" id="1.10.555.10">
    <property type="entry name" value="Rho GTPase activation protein"/>
    <property type="match status" value="1"/>
</dbReference>
<dbReference type="SUPFAM" id="SSF103657">
    <property type="entry name" value="BAR/IMD domain-like"/>
    <property type="match status" value="1"/>
</dbReference>
<evidence type="ECO:0000313" key="11">
    <source>
        <dbReference type="EMBL" id="ELU00074.1"/>
    </source>
</evidence>
<dbReference type="InterPro" id="IPR046349">
    <property type="entry name" value="C1-like_sf"/>
</dbReference>
<dbReference type="HOGENOM" id="CLU_271502_0_0_1"/>
<feature type="compositionally biased region" description="Low complexity" evidence="7">
    <location>
        <begin position="596"/>
        <end position="610"/>
    </location>
</feature>
<dbReference type="InterPro" id="IPR051025">
    <property type="entry name" value="RhoGAP"/>
</dbReference>
<dbReference type="PROSITE" id="PS50081">
    <property type="entry name" value="ZF_DAG_PE_2"/>
    <property type="match status" value="1"/>
</dbReference>
<dbReference type="PANTHER" id="PTHR15228:SF25">
    <property type="entry name" value="F-BAR DOMAIN-CONTAINING PROTEIN"/>
    <property type="match status" value="1"/>
</dbReference>
<dbReference type="OMA" id="HEDCMMS"/>
<protein>
    <recommendedName>
        <fullName evidence="14">Rho-GAP domain-containing protein</fullName>
    </recommendedName>
</protein>
<evidence type="ECO:0000256" key="2">
    <source>
        <dbReference type="ARBA" id="ARBA00022723"/>
    </source>
</evidence>
<dbReference type="SMART" id="SM00055">
    <property type="entry name" value="FCH"/>
    <property type="match status" value="1"/>
</dbReference>
<dbReference type="GO" id="GO:0008270">
    <property type="term" value="F:zinc ion binding"/>
    <property type="evidence" value="ECO:0007669"/>
    <property type="project" value="UniProtKB-KW"/>
</dbReference>
<organism evidence="11">
    <name type="scientific">Capitella teleta</name>
    <name type="common">Polychaete worm</name>
    <dbReference type="NCBI Taxonomy" id="283909"/>
    <lineage>
        <taxon>Eukaryota</taxon>
        <taxon>Metazoa</taxon>
        <taxon>Spiralia</taxon>
        <taxon>Lophotrochozoa</taxon>
        <taxon>Annelida</taxon>
        <taxon>Polychaeta</taxon>
        <taxon>Sedentaria</taxon>
        <taxon>Scolecida</taxon>
        <taxon>Capitellidae</taxon>
        <taxon>Capitella</taxon>
    </lineage>
</organism>
<keyword evidence="1" id="KW-0343">GTPase activation</keyword>
<dbReference type="Pfam" id="PF24235">
    <property type="entry name" value="RHG29_45_N"/>
    <property type="match status" value="1"/>
</dbReference>
<feature type="domain" description="F-BAR" evidence="10">
    <location>
        <begin position="269"/>
        <end position="555"/>
    </location>
</feature>
<reference evidence="11 13" key="2">
    <citation type="journal article" date="2013" name="Nature">
        <title>Insights into bilaterian evolution from three spiralian genomes.</title>
        <authorList>
            <person name="Simakov O."/>
            <person name="Marletaz F."/>
            <person name="Cho S.J."/>
            <person name="Edsinger-Gonzales E."/>
            <person name="Havlak P."/>
            <person name="Hellsten U."/>
            <person name="Kuo D.H."/>
            <person name="Larsson T."/>
            <person name="Lv J."/>
            <person name="Arendt D."/>
            <person name="Savage R."/>
            <person name="Osoegawa K."/>
            <person name="de Jong P."/>
            <person name="Grimwood J."/>
            <person name="Chapman J.A."/>
            <person name="Shapiro H."/>
            <person name="Aerts A."/>
            <person name="Otillar R.P."/>
            <person name="Terry A.Y."/>
            <person name="Boore J.L."/>
            <person name="Grigoriev I.V."/>
            <person name="Lindberg D.R."/>
            <person name="Seaver E.C."/>
            <person name="Weisblat D.A."/>
            <person name="Putnam N.H."/>
            <person name="Rokhsar D.S."/>
        </authorList>
    </citation>
    <scope>NUCLEOTIDE SEQUENCE</scope>
    <source>
        <strain evidence="11 13">I ESC-2004</strain>
    </source>
</reference>
<evidence type="ECO:0000256" key="6">
    <source>
        <dbReference type="PROSITE-ProRule" id="PRU01077"/>
    </source>
</evidence>
<dbReference type="GO" id="GO:0051056">
    <property type="term" value="P:regulation of small GTPase mediated signal transduction"/>
    <property type="evidence" value="ECO:0007669"/>
    <property type="project" value="UniProtKB-ARBA"/>
</dbReference>
<evidence type="ECO:0000256" key="1">
    <source>
        <dbReference type="ARBA" id="ARBA00022468"/>
    </source>
</evidence>
<feature type="domain" description="Phorbol-ester/DAG-type" evidence="8">
    <location>
        <begin position="691"/>
        <end position="736"/>
    </location>
</feature>
<evidence type="ECO:0000256" key="4">
    <source>
        <dbReference type="ARBA" id="ARBA00022833"/>
    </source>
</evidence>
<dbReference type="PROSITE" id="PS50238">
    <property type="entry name" value="RHOGAP"/>
    <property type="match status" value="1"/>
</dbReference>
<proteinExistence type="predicted"/>
<dbReference type="Pfam" id="PF22699">
    <property type="entry name" value="GMIP-like_FCH"/>
    <property type="match status" value="2"/>
</dbReference>
<evidence type="ECO:0000313" key="12">
    <source>
        <dbReference type="EnsemblMetazoa" id="CapteP206255"/>
    </source>
</evidence>
<dbReference type="CDD" id="cd20816">
    <property type="entry name" value="C1_GMIP-like"/>
    <property type="match status" value="1"/>
</dbReference>
<keyword evidence="5 6" id="KW-0175">Coiled coil</keyword>
<keyword evidence="3" id="KW-0863">Zinc-finger</keyword>
<accession>R7U1H1</accession>
<keyword evidence="2" id="KW-0479">Metal-binding</keyword>
<feature type="compositionally biased region" description="Polar residues" evidence="7">
    <location>
        <begin position="1051"/>
        <end position="1063"/>
    </location>
</feature>
<feature type="region of interest" description="Disordered" evidence="7">
    <location>
        <begin position="244"/>
        <end position="266"/>
    </location>
</feature>
<evidence type="ECO:0000256" key="3">
    <source>
        <dbReference type="ARBA" id="ARBA00022771"/>
    </source>
</evidence>
<dbReference type="GO" id="GO:0007165">
    <property type="term" value="P:signal transduction"/>
    <property type="evidence" value="ECO:0007669"/>
    <property type="project" value="InterPro"/>
</dbReference>
<dbReference type="InterPro" id="IPR001060">
    <property type="entry name" value="FCH_dom"/>
</dbReference>
<dbReference type="EMBL" id="KB306204">
    <property type="protein sequence ID" value="ELU00074.1"/>
    <property type="molecule type" value="Genomic_DNA"/>
</dbReference>
<dbReference type="Gene3D" id="3.30.60.20">
    <property type="match status" value="1"/>
</dbReference>
<dbReference type="InterPro" id="IPR027267">
    <property type="entry name" value="AH/BAR_dom_sf"/>
</dbReference>
<dbReference type="SUPFAM" id="SSF57889">
    <property type="entry name" value="Cysteine-rich domain"/>
    <property type="match status" value="1"/>
</dbReference>
<dbReference type="Gene3D" id="1.20.1270.60">
    <property type="entry name" value="Arfaptin homology (AH) domain/BAR domain"/>
    <property type="match status" value="1"/>
</dbReference>
<dbReference type="PANTHER" id="PTHR15228">
    <property type="entry name" value="SPERMATHECAL PHYSIOLOGY VARIANT"/>
    <property type="match status" value="1"/>
</dbReference>
<evidence type="ECO:0000259" key="10">
    <source>
        <dbReference type="PROSITE" id="PS51741"/>
    </source>
</evidence>
<dbReference type="InterPro" id="IPR008936">
    <property type="entry name" value="Rho_GTPase_activation_prot"/>
</dbReference>
<evidence type="ECO:0000259" key="9">
    <source>
        <dbReference type="PROSITE" id="PS50238"/>
    </source>
</evidence>
<keyword evidence="13" id="KW-1185">Reference proteome</keyword>
<gene>
    <name evidence="11" type="ORF">CAPTEDRAFT_206255</name>
</gene>
<dbReference type="Pfam" id="PF00620">
    <property type="entry name" value="RhoGAP"/>
    <property type="match status" value="1"/>
</dbReference>
<dbReference type="Pfam" id="PF00130">
    <property type="entry name" value="C1_1"/>
    <property type="match status" value="1"/>
</dbReference>
<dbReference type="Proteomes" id="UP000014760">
    <property type="component" value="Unassembled WGS sequence"/>
</dbReference>
<feature type="region of interest" description="Disordered" evidence="7">
    <location>
        <begin position="583"/>
        <end position="659"/>
    </location>
</feature>
<feature type="domain" description="Rho-GAP" evidence="9">
    <location>
        <begin position="750"/>
        <end position="952"/>
    </location>
</feature>
<evidence type="ECO:0000313" key="13">
    <source>
        <dbReference type="Proteomes" id="UP000014760"/>
    </source>
</evidence>
<evidence type="ECO:0000256" key="7">
    <source>
        <dbReference type="SAM" id="MobiDB-lite"/>
    </source>
</evidence>
<dbReference type="PROSITE" id="PS51741">
    <property type="entry name" value="F_BAR"/>
    <property type="match status" value="1"/>
</dbReference>
<dbReference type="OrthoDB" id="6281535at2759"/>
<dbReference type="InterPro" id="IPR057028">
    <property type="entry name" value="RHG29_45_N"/>
</dbReference>
<reference evidence="13" key="1">
    <citation type="submission" date="2012-12" db="EMBL/GenBank/DDBJ databases">
        <authorList>
            <person name="Hellsten U."/>
            <person name="Grimwood J."/>
            <person name="Chapman J.A."/>
            <person name="Shapiro H."/>
            <person name="Aerts A."/>
            <person name="Otillar R.P."/>
            <person name="Terry A.Y."/>
            <person name="Boore J.L."/>
            <person name="Simakov O."/>
            <person name="Marletaz F."/>
            <person name="Cho S.-J."/>
            <person name="Edsinger-Gonzales E."/>
            <person name="Havlak P."/>
            <person name="Kuo D.-H."/>
            <person name="Larsson T."/>
            <person name="Lv J."/>
            <person name="Arendt D."/>
            <person name="Savage R."/>
            <person name="Osoegawa K."/>
            <person name="de Jong P."/>
            <person name="Lindberg D.R."/>
            <person name="Seaver E.C."/>
            <person name="Weisblat D.A."/>
            <person name="Putnam N.H."/>
            <person name="Grigoriev I.V."/>
            <person name="Rokhsar D.S."/>
        </authorList>
    </citation>
    <scope>NUCLEOTIDE SEQUENCE</scope>
    <source>
        <strain evidence="13">I ESC-2004</strain>
    </source>
</reference>
<dbReference type="SMART" id="SM00324">
    <property type="entry name" value="RhoGAP"/>
    <property type="match status" value="1"/>
</dbReference>
<dbReference type="STRING" id="283909.R7U1H1"/>